<dbReference type="Pfam" id="PF18911">
    <property type="entry name" value="PKD_4"/>
    <property type="match status" value="1"/>
</dbReference>
<dbReference type="Proteomes" id="UP000316614">
    <property type="component" value="Chromosome"/>
</dbReference>
<sequence length="1087" mass="118691">MKKLLPFDSYYNSIIFKLIAGESLGQNLLGFPSIFSVFKSKKQLGAFSGKAKRADRPRTNRPTPQFMRVLILLGLFFTLAYSARGQNSTLGKEFWVGFMENDFTEAAVLVITADEQASGAIEYLGQTAFFDLQKGEQYVLRINPYEANVIHETSEEIENKGVYITSSGRVAVHAFNEQQYSADGTVVLPVKTLGKEYFVTSYYEEGNGPGTLLIVAIEDNTKIEITTPVNTLNGKQANIPFSITLDRGQSYQVKAFGDLTGAYVKVLGDKVGDCGKIAVFGGNLCTTIGDCLACDHLFQQTYPISTWGTSYIHVGLKDRTSGELVRILASEDGTDVIVAGENKGKIGRGESMTFDLEPDKSCKIETSNPSSVTVFSKGAYCNSIEDEDLFHNGDPFMITYSPSDQFLKDLVFNSMKLPVIENHYVNIVVKSGTQGQTRLDGNSISGEFSPLPGDGDFQIARVSIAEGAHHLENPEGFAAYAYGFGRTESYGYAAGAALDNLNLDFSSSYEFDVTGEKVACLNQEGAWTANISDPLYKYIVWDFGDGTDLQYGREVFHTFSDPGKYIVSVTASKSPNSCDDIEEASLEVAVLESKATLEGEVNVCPDVEEIMYRLTDKQHIAQSEFEAIGGEIIENYGDSILVKWGKGDPKAKLIFKPFSENGCPGEQIELEIILDQDLRAFQPIGPEEVCFDPNFSQAYSADPIIQGRIYEWEIMGGKISSGQGTGQVEVIWDKSGIEGVIGYTVFSDANKVCSGNSPVAKVKITDELASPLVTNVACFGESSGKIKLDILGGNPPYNFEWKHDPSLSGAVADNLPAGTYSVLITDNLGCSQLVNGIEVEGPALLEVNKPEVSPTTCLGRDDGMVRISISGGVSPYHLTHNGLRDFEEEITLYDLAKGSYSIEVFDQNGCLVTVDFEITSPPILEAEVRLVKPACPGGQNGALVVDTEGIIGAQNFYWSSSSGQTTALATDLEKGAYEVGFRDVYNCIYVGRGVVEENAPEFRMPTGFDPRQVPGVYSGVSNCEVDFDIWIYNRWGELIYFGDTGWDGKMNGKSAPVGSYAYMVRYYYTLEGTDHVIDKDGAFMLVR</sequence>
<dbReference type="InterPro" id="IPR035234">
    <property type="entry name" value="IgGFc-bd_N"/>
</dbReference>
<evidence type="ECO:0000313" key="2">
    <source>
        <dbReference type="EMBL" id="QDH79220.1"/>
    </source>
</evidence>
<dbReference type="EMBL" id="CP041253">
    <property type="protein sequence ID" value="QDH79220.1"/>
    <property type="molecule type" value="Genomic_DNA"/>
</dbReference>
<dbReference type="AlphaFoldDB" id="A0A514CHG8"/>
<name>A0A514CHG8_9BACT</name>
<dbReference type="PANTHER" id="PTHR46534">
    <property type="entry name" value="IGGFC_BINDING DOMAIN-CONTAINING PROTEIN"/>
    <property type="match status" value="1"/>
</dbReference>
<dbReference type="OrthoDB" id="7794186at2"/>
<dbReference type="Pfam" id="PF17517">
    <property type="entry name" value="IgGFc_binding"/>
    <property type="match status" value="1"/>
</dbReference>
<dbReference type="PROSITE" id="PS50093">
    <property type="entry name" value="PKD"/>
    <property type="match status" value="1"/>
</dbReference>
<dbReference type="InterPro" id="IPR000601">
    <property type="entry name" value="PKD_dom"/>
</dbReference>
<organism evidence="2 3">
    <name type="scientific">Echinicola soli</name>
    <dbReference type="NCBI Taxonomy" id="2591634"/>
    <lineage>
        <taxon>Bacteria</taxon>
        <taxon>Pseudomonadati</taxon>
        <taxon>Bacteroidota</taxon>
        <taxon>Cytophagia</taxon>
        <taxon>Cytophagales</taxon>
        <taxon>Cyclobacteriaceae</taxon>
        <taxon>Echinicola</taxon>
    </lineage>
</organism>
<keyword evidence="3" id="KW-1185">Reference proteome</keyword>
<dbReference type="PANTHER" id="PTHR46534:SF1">
    <property type="entry name" value="IGGFC-BINDING PROTEIN N-TERMINAL DOMAIN-CONTAINING PROTEIN"/>
    <property type="match status" value="1"/>
</dbReference>
<accession>A0A514CHG8</accession>
<proteinExistence type="predicted"/>
<dbReference type="KEGG" id="echi:FKX85_09325"/>
<gene>
    <name evidence="2" type="ORF">FKX85_09325</name>
</gene>
<dbReference type="Gene3D" id="2.60.40.10">
    <property type="entry name" value="Immunoglobulins"/>
    <property type="match status" value="1"/>
</dbReference>
<dbReference type="CDD" id="cd00146">
    <property type="entry name" value="PKD"/>
    <property type="match status" value="1"/>
</dbReference>
<dbReference type="Pfam" id="PF13573">
    <property type="entry name" value="SprB"/>
    <property type="match status" value="1"/>
</dbReference>
<dbReference type="InterPro" id="IPR013783">
    <property type="entry name" value="Ig-like_fold"/>
</dbReference>
<reference evidence="2 3" key="1">
    <citation type="submission" date="2019-06" db="EMBL/GenBank/DDBJ databases">
        <title>Echinicola alkalisoli sp. nov. isolated from saline soil.</title>
        <authorList>
            <person name="Sun J.-Q."/>
            <person name="Xu L."/>
        </authorList>
    </citation>
    <scope>NUCLEOTIDE SEQUENCE [LARGE SCALE GENOMIC DNA]</scope>
    <source>
        <strain evidence="2 3">LN3S3</strain>
    </source>
</reference>
<evidence type="ECO:0000313" key="3">
    <source>
        <dbReference type="Proteomes" id="UP000316614"/>
    </source>
</evidence>
<dbReference type="SUPFAM" id="SSF49299">
    <property type="entry name" value="PKD domain"/>
    <property type="match status" value="1"/>
</dbReference>
<feature type="domain" description="PKD" evidence="1">
    <location>
        <begin position="541"/>
        <end position="574"/>
    </location>
</feature>
<dbReference type="InterPro" id="IPR025667">
    <property type="entry name" value="SprB_repeat"/>
</dbReference>
<protein>
    <submittedName>
        <fullName evidence="2">PKD domain-containing protein</fullName>
    </submittedName>
</protein>
<evidence type="ECO:0000259" key="1">
    <source>
        <dbReference type="PROSITE" id="PS50093"/>
    </source>
</evidence>
<dbReference type="RefSeq" id="WP_141614467.1">
    <property type="nucleotide sequence ID" value="NZ_CP041253.1"/>
</dbReference>
<dbReference type="InterPro" id="IPR035986">
    <property type="entry name" value="PKD_dom_sf"/>
</dbReference>